<keyword evidence="3" id="KW-1185">Reference proteome</keyword>
<dbReference type="Pfam" id="PF19081">
    <property type="entry name" value="Ig_7"/>
    <property type="match status" value="8"/>
</dbReference>
<feature type="domain" description="Immunoglobulin" evidence="1">
    <location>
        <begin position="1228"/>
        <end position="1297"/>
    </location>
</feature>
<dbReference type="Gene3D" id="2.60.40.10">
    <property type="entry name" value="Immunoglobulins"/>
    <property type="match status" value="10"/>
</dbReference>
<feature type="domain" description="Immunoglobulin" evidence="1">
    <location>
        <begin position="1979"/>
        <end position="2049"/>
    </location>
</feature>
<dbReference type="InterPro" id="IPR026341">
    <property type="entry name" value="T9SS_type_B"/>
</dbReference>
<organism evidence="2 3">
    <name type="scientific">Aureispira anguillae</name>
    <dbReference type="NCBI Taxonomy" id="2864201"/>
    <lineage>
        <taxon>Bacteria</taxon>
        <taxon>Pseudomonadati</taxon>
        <taxon>Bacteroidota</taxon>
        <taxon>Saprospiria</taxon>
        <taxon>Saprospirales</taxon>
        <taxon>Saprospiraceae</taxon>
        <taxon>Aureispira</taxon>
    </lineage>
</organism>
<feature type="domain" description="Immunoglobulin" evidence="1">
    <location>
        <begin position="735"/>
        <end position="806"/>
    </location>
</feature>
<evidence type="ECO:0000259" key="1">
    <source>
        <dbReference type="SMART" id="SM00409"/>
    </source>
</evidence>
<sequence length="3586" mass="377864">MNSKILHLIIFIGFIVVFCQQAIQGQSVKGAELSYQYLTTNTYEVVLDVYADCSKLPLGANQTINITAPSCGISSGTMLVNLQSGFPSDISPICLDSANTCNGGNFLGIEHYQYKGLATITNTCSDVVFSWDYFHRQAGINTLTLPAMQGIHIEASLDAMIGTNNSAPEFLYEPLFFTCLNQVVTYNNRAIDADGDSLVYALVDCQKSVGLSVDYSGTYSGVNPFSSNLPNLSIDPQTGAITFNANGANNNVLTCVQVDEYRGGVKIGSIVRDVQLKMGTCTNTLPTITGINGSTKYQINALENKPLSFYVIANDLNNNNATILDLTYENSIAGATFAQQPDPTIGPHAIRGVFNWVPTAADLGEHLFTLEIEDGNCPRLGKAVTTYTVRVLPAASSGVVDAGPDLTICLGDSAQLDVTSGAVTYQWTPAIGLSDATLKNPKASPPTTTTYQVLATNSDGTTSTDQVVVNVLALPMALIDTQTTTTHLCHGGDIHLFSASLGPIRYHWNGPNGFLSNLQNPSIYGATSIHEGYYYLQIEDTITGCYSGYDSIYVDVHAMPSAPFIAGPGTTCSGNAFRIDELLWVSCDSFSWIGPMGPQPGTPSFVEVYPGDANYRTGMWVLQCIDTVAGCITTSDPEFVVVDPTPPPPVPTSNGPICIGDTLKLSAPLVLTANANWYSNPGGTFFVNSGPTISIVGVTTDTTFYVQYRTPNGCRSTIEAISVQVLPPAATPDISPDLTICEGDEIYLYTNSTSVDSFLWTHATRVLPNQPDFSIDPSILADSGIYNLAIVDTNGCRSLDTSVHVTIHPKPIAPTAVSNSPICEGETLQLFHIGGCDESHWIAPNGAIIIQTTDTLSIAAATSNYLAGDWIFLCVDTLTGCIDSSNVVNVQINPVPPIVSTFNNGPICIGDSVRVGAALLGGASYQWYADSLLTIPIVGGVGPSVIIPNITTDSIFYVATQRANCFSVGQTLVEVHPPSAQPNISPDFDVCEGDTIFLGTTSPADDYFWTVPSGGIINAQNIAVIALNTGAYLLSIVDTNGCPVPDTSVFITVQPQPTPPTLVGPPICEGESLMLVALGACDSIEWVDPFGATFVDIDTIIILPGDPNYIDGGIWRAQCINTTTNCQSLVSLSHTARIRRIPNRPTINNNSPVCIGESVTLSTPMIGGATYKWYTADSTLYINAGALVTIPNITTDSLFLLSIEINGCTNSDTTHVLVYPQPPTPALPNSIEVCELDSIRFMTAPQTAYTWTGPNGFYSNQQNPFIYPATLADSGKYTLSIKDANLCSSEDTAVQVIVHALPLAPIITAQSTAICAGDSLFISSNTTCGKLEWEGPTGVLFLAGDSIVIDSLHPDYQNGNWTVLCMDTVTGCASRSNPLTITIKSIPALPILANTSPICEGGDVDLSMSLVAGASYQWYALDSTLIDTVPTVTIAGLNNDTIFYGVVTVNGCSNFDTTHVSVIPKTNPPNIMAQEDTLCSSSFIQFGINPPTNLSFTYNWTGPNGYVDTGIAPFISPIDTIHTGTYFLNAVDVNGCVSLDTSIFILVQSLPQKPVITGTSVLCQGDSIRLEGPTCDSLVWNNLAFSALVSVVGSPYLTIGPGMVGYDTLEHWQVRCFDRTTGCVSPYSDAFQVSVNPLPIGITPTNSGPVCFNGSATLSIPQQTNPSTYLWSTDSLMIDTIGTGTTIVVDNIITDSTFYVQVTDALGCSSIGSTTIFLSTPPIVPNATTVDSVLCEGGSFMLLELGYPMVGYDYSWTGPNGFVSIDKFPTISTATVNQAGFYTVVVIDSNGCASPSDSVYVRVNALPTKPTIVGGGNICYGSPIVLTSSSNCDSMAWLSPVRTIANAGNQLTLNTLDSGYTNTTWTLLCYDTTSGCFDSSNAVFVNLVPAPSLPIIDNNNPICYGDSAVFTTLPVLGATNIWYSDALLTDSIGAGDTLIIHNITSDSVVFLQQTVNACTAPIASDTALSLPVPPIPIVGADITVCAGEPIALTSSTPADAYWWTHPNGFNATLQNPIIPAATLADTGIYTLTLIDTNGCVAPSAFIKVSVNLPPPLPIIFADDTICQGDTMTLGCSPGSPNIISQWTTPINTILNDSIIHILNSSIHYKAGLWRLIYTNTITGCESIADTIITIDTIPNPGIILNTGPVCIGDSVTLATTQISGARTYVWYRSDTTIIGYGQTISIPNIVSDTFFGLVIRTNAGCGYFMDTNFVSVHPPLSSPPIVADTNNCVGDLLSLTTNAASGYTWTGPNGVFSYQQNPTIGPLSPADSGLYQLTIEGVNGCTSPSTVLHIAVHASPLAPIATSLSPICNGDTLYLNATTTGTCDAAYWIGPGNSTITGMNATIPADSLHYLSGNWQLFCVDTTTTCQTGSNIITSTIQTLPTINTINNGPICIGDSVQLTASIVAGANYFWYSDSLLTDTIGTSRSIWVDSILSDSTFYVTAVDTNGCSSTIASTQVLVHPMVIAPLVGADIQICEGDAIRLSTGTLAAGYHWTGPNNYSSNRANPTIFNATSVHTGTYSLSTQSINGCNSAPATLQVTVDSLPTPPTIGGFVYLCAGDSLFLNSDSTASHCDSMQWVGPNGVVAGANVAIASSDSNYSGGLWRLQCMDTTTGCWSESNPSVVIIYTTPDTQATFNNGPVCIGGDVLLNTPTAGALASYTWYADSLLTNISGTGQNPTIGGIISDTTFYLVITNGGGCTSAPIPSPVTVLPLGNAPIVPTDTQYCEGDHIILTTPTLASTYYWTSSNGFSDSLQSSTVTTSATVLDSGTYSLMVRDTNNCLSATASFHLSINPLPVSPVIVSNSPLCDGDTLRLSSSGQCGQAQWIGPYGNNPATLGSPGGVNHLWTIGSTTFIPPSDSNYGTNNWYMICIDTLTGCRATSNTIAVTIDAAPAINAISNTGPICLGDTVELSIGASSTSGTSPFVTWYTDASMSNAVATGLNPILPYISTTTTFYAQVMDTVTGCIAYDSTRVVVHPVPLTPVLPTNIILCEGDSLALTTSTVANAYHWTGPNGFTSNLQNPTAFAASILDSGTYSLSIIDSNACQSSSGNVQVVVNPIPNTPIVINNSPACTGDSILLMASAIVGATYEWFKLPSNTSVGQGQNYTLTNVTLADTGSYYVMATINGCSTSSSATVVTVYPNSTAIAVAGPDQSLCALDSTTLTAVPPSVNVIGTWTTNSGAILVNPNQASTLVANLSVGTHTFYWTLSNATCPSISTDSVVVSVTALSSDIANAGIDQHLCGDSIAMLSGNTPTSSTGRWTQTIAQANLGVTIVNASNPSTAINGLNPGNRYQFVWEFENGDCGVHSTDTVAIAIDIAPTIPAVAGTDIITCHQDTIVLSATNPSVGTGLWTTTSSAIIITPSQHNTIVTNLLQDTTLLVWTLSNGACLNYASDSMLIVLGGANPIANPDNLGSLTSNATVVVNVIPNDILTNNWDIYIHTPMSNGQMINLNNGQFELNLQGVMGAQQFIYELCNPACPANCDTALVVLEVLPVGDCDIPNIFTPNGDGVNDVFEIPCLEGNQAAWLNVFNRWGDLVYETDNYQNQWDGTHLGKALPDGTYFYIIKIENGRQLQGSVEIRR</sequence>
<dbReference type="EMBL" id="AP026867">
    <property type="protein sequence ID" value="BDS13335.1"/>
    <property type="molecule type" value="Genomic_DNA"/>
</dbReference>
<reference evidence="2" key="1">
    <citation type="submission" date="2022-09" db="EMBL/GenBank/DDBJ databases">
        <title>Aureispira anguillicida sp. nov., isolated from Leptocephalus of Japanese eel Anguilla japonica.</title>
        <authorList>
            <person name="Yuasa K."/>
            <person name="Mekata T."/>
            <person name="Ikunari K."/>
        </authorList>
    </citation>
    <scope>NUCLEOTIDE SEQUENCE</scope>
    <source>
        <strain evidence="2">EL160426</strain>
    </source>
</reference>
<gene>
    <name evidence="2" type="ORF">AsAng_0040710</name>
</gene>
<dbReference type="InterPro" id="IPR013783">
    <property type="entry name" value="Ig-like_fold"/>
</dbReference>
<dbReference type="Pfam" id="PF13585">
    <property type="entry name" value="CHU_C"/>
    <property type="match status" value="1"/>
</dbReference>
<dbReference type="NCBIfam" id="TIGR04131">
    <property type="entry name" value="Bac_Flav_CTERM"/>
    <property type="match status" value="1"/>
</dbReference>
<dbReference type="InterPro" id="IPR003599">
    <property type="entry name" value="Ig_sub"/>
</dbReference>
<dbReference type="InterPro" id="IPR044023">
    <property type="entry name" value="Ig_7"/>
</dbReference>
<dbReference type="RefSeq" id="WP_264788618.1">
    <property type="nucleotide sequence ID" value="NZ_AP026867.1"/>
</dbReference>
<feature type="domain" description="Immunoglobulin" evidence="1">
    <location>
        <begin position="3070"/>
        <end position="3144"/>
    </location>
</feature>
<dbReference type="KEGG" id="aup:AsAng_0040710"/>
<evidence type="ECO:0000313" key="2">
    <source>
        <dbReference type="EMBL" id="BDS13335.1"/>
    </source>
</evidence>
<proteinExistence type="predicted"/>
<dbReference type="SMART" id="SM00409">
    <property type="entry name" value="IG"/>
    <property type="match status" value="6"/>
</dbReference>
<dbReference type="Proteomes" id="UP001060919">
    <property type="component" value="Chromosome"/>
</dbReference>
<accession>A0A915YHV0</accession>
<feature type="domain" description="Immunoglobulin" evidence="1">
    <location>
        <begin position="2222"/>
        <end position="2295"/>
    </location>
</feature>
<protein>
    <submittedName>
        <fullName evidence="2">Gliding motility-associated C-terminal domain-containing protein</fullName>
    </submittedName>
</protein>
<name>A0A915YHV0_9BACT</name>
<evidence type="ECO:0000313" key="3">
    <source>
        <dbReference type="Proteomes" id="UP001060919"/>
    </source>
</evidence>
<feature type="domain" description="Immunoglobulin" evidence="1">
    <location>
        <begin position="2473"/>
        <end position="2543"/>
    </location>
</feature>